<dbReference type="PANTHER" id="PTHR42705">
    <property type="entry name" value="BIFUNCTIONAL NON-HOMOLOGOUS END JOINING PROTEIN LIGD"/>
    <property type="match status" value="1"/>
</dbReference>
<dbReference type="RefSeq" id="WP_115922056.1">
    <property type="nucleotide sequence ID" value="NZ_QTUA01000001.1"/>
</dbReference>
<dbReference type="NCBIfam" id="TIGR02778">
    <property type="entry name" value="ligD_pol"/>
    <property type="match status" value="1"/>
</dbReference>
<dbReference type="EMBL" id="QTUA01000001">
    <property type="protein sequence ID" value="REF29995.1"/>
    <property type="molecule type" value="Genomic_DNA"/>
</dbReference>
<dbReference type="InterPro" id="IPR033649">
    <property type="entry name" value="MtLigD_Pol-like"/>
</dbReference>
<dbReference type="AlphaFoldDB" id="A0A3D9UTM6"/>
<protein>
    <submittedName>
        <fullName evidence="2">Bifunctional non-homologous end joining protein LigD</fullName>
    </submittedName>
</protein>
<dbReference type="InterPro" id="IPR052171">
    <property type="entry name" value="NHEJ_LigD"/>
</dbReference>
<dbReference type="Pfam" id="PF21686">
    <property type="entry name" value="LigD_Prim-Pol"/>
    <property type="match status" value="1"/>
</dbReference>
<reference evidence="2 3" key="1">
    <citation type="submission" date="2018-08" db="EMBL/GenBank/DDBJ databases">
        <title>Sequencing the genomes of 1000 actinobacteria strains.</title>
        <authorList>
            <person name="Klenk H.-P."/>
        </authorList>
    </citation>
    <scope>NUCLEOTIDE SEQUENCE [LARGE SCALE GENOMIC DNA]</scope>
    <source>
        <strain evidence="2 3">DSM 22967</strain>
    </source>
</reference>
<dbReference type="Proteomes" id="UP000256253">
    <property type="component" value="Unassembled WGS sequence"/>
</dbReference>
<organism evidence="2 3">
    <name type="scientific">Calidifontibacter indicus</name>
    <dbReference type="NCBI Taxonomy" id="419650"/>
    <lineage>
        <taxon>Bacteria</taxon>
        <taxon>Bacillati</taxon>
        <taxon>Actinomycetota</taxon>
        <taxon>Actinomycetes</taxon>
        <taxon>Micrococcales</taxon>
        <taxon>Dermacoccaceae</taxon>
        <taxon>Calidifontibacter</taxon>
    </lineage>
</organism>
<dbReference type="Gene3D" id="3.90.920.10">
    <property type="entry name" value="DNA primase, PRIM domain"/>
    <property type="match status" value="1"/>
</dbReference>
<keyword evidence="3" id="KW-1185">Reference proteome</keyword>
<dbReference type="InterPro" id="IPR014145">
    <property type="entry name" value="LigD_pol_dom"/>
</dbReference>
<name>A0A3D9UTM6_9MICO</name>
<dbReference type="CDD" id="cd04863">
    <property type="entry name" value="MtLigD_Pol_like"/>
    <property type="match status" value="1"/>
</dbReference>
<dbReference type="OrthoDB" id="9802472at2"/>
<sequence>MPDAKKTVTVEVEGRTLGLSNLDKILYPATETTKGEVLHYYATVAPVLLPQLAGRPVTRIRFPEGVGGISFFEKNLPSGAPEWLERVTINSRGSRGGDKVIYPLVPDVATLTYLVNLASIELHTPQWRVEDGEPRNPDRLVIDLDPGAPAGLHECAELALQIRDRLAELGYSRTVPVTSGSKGLQIYAPTDGELTSDEVRDTMRELAQELTAKHPDRVVWKMTTSLRKGKILLDWSQNVAAKTTICPYSMRAKERPTVAAPRRWEELERETQHPGVLRQLDIYEVMERLATDGDLMAALNS</sequence>
<gene>
    <name evidence="2" type="ORF">DFJ65_0985</name>
</gene>
<evidence type="ECO:0000313" key="2">
    <source>
        <dbReference type="EMBL" id="REF29995.1"/>
    </source>
</evidence>
<feature type="domain" description="DNA ligase D polymerase" evidence="1">
    <location>
        <begin position="33"/>
        <end position="295"/>
    </location>
</feature>
<proteinExistence type="predicted"/>
<evidence type="ECO:0000259" key="1">
    <source>
        <dbReference type="Pfam" id="PF21686"/>
    </source>
</evidence>
<dbReference type="PANTHER" id="PTHR42705:SF2">
    <property type="entry name" value="BIFUNCTIONAL NON-HOMOLOGOUS END JOINING PROTEIN LIGD"/>
    <property type="match status" value="1"/>
</dbReference>
<evidence type="ECO:0000313" key="3">
    <source>
        <dbReference type="Proteomes" id="UP000256253"/>
    </source>
</evidence>
<comment type="caution">
    <text evidence="2">The sequence shown here is derived from an EMBL/GenBank/DDBJ whole genome shotgun (WGS) entry which is preliminary data.</text>
</comment>
<accession>A0A3D9UTM6</accession>